<evidence type="ECO:0000256" key="2">
    <source>
        <dbReference type="SAM" id="MobiDB-lite"/>
    </source>
</evidence>
<keyword evidence="1 3" id="KW-0732">Signal</keyword>
<evidence type="ECO:0000259" key="4">
    <source>
        <dbReference type="SMART" id="SM00499"/>
    </source>
</evidence>
<dbReference type="SUPFAM" id="SSF47699">
    <property type="entry name" value="Bifunctional inhibitor/lipid-transfer protein/seed storage 2S albumin"/>
    <property type="match status" value="1"/>
</dbReference>
<dbReference type="EMBL" id="JACGWL010000016">
    <property type="protein sequence ID" value="KAK4385118.1"/>
    <property type="molecule type" value="Genomic_DNA"/>
</dbReference>
<reference evidence="5" key="1">
    <citation type="submission" date="2020-06" db="EMBL/GenBank/DDBJ databases">
        <authorList>
            <person name="Li T."/>
            <person name="Hu X."/>
            <person name="Zhang T."/>
            <person name="Song X."/>
            <person name="Zhang H."/>
            <person name="Dai N."/>
            <person name="Sheng W."/>
            <person name="Hou X."/>
            <person name="Wei L."/>
        </authorList>
    </citation>
    <scope>NUCLEOTIDE SEQUENCE</scope>
    <source>
        <strain evidence="5">K16</strain>
        <tissue evidence="5">Leaf</tissue>
    </source>
</reference>
<feature type="compositionally biased region" description="Low complexity" evidence="2">
    <location>
        <begin position="34"/>
        <end position="45"/>
    </location>
</feature>
<proteinExistence type="predicted"/>
<gene>
    <name evidence="5" type="ORF">Sango_2635800</name>
</gene>
<evidence type="ECO:0000256" key="3">
    <source>
        <dbReference type="SAM" id="SignalP"/>
    </source>
</evidence>
<feature type="compositionally biased region" description="Gly residues" evidence="2">
    <location>
        <begin position="46"/>
        <end position="65"/>
    </location>
</feature>
<feature type="signal peptide" evidence="3">
    <location>
        <begin position="1"/>
        <end position="28"/>
    </location>
</feature>
<comment type="caution">
    <text evidence="5">The sequence shown here is derived from an EMBL/GenBank/DDBJ whole genome shotgun (WGS) entry which is preliminary data.</text>
</comment>
<dbReference type="Gene3D" id="1.10.110.10">
    <property type="entry name" value="Plant lipid-transfer and hydrophobic proteins"/>
    <property type="match status" value="1"/>
</dbReference>
<dbReference type="Proteomes" id="UP001289374">
    <property type="component" value="Unassembled WGS sequence"/>
</dbReference>
<keyword evidence="6" id="KW-1185">Reference proteome</keyword>
<evidence type="ECO:0000313" key="6">
    <source>
        <dbReference type="Proteomes" id="UP001289374"/>
    </source>
</evidence>
<organism evidence="5 6">
    <name type="scientific">Sesamum angolense</name>
    <dbReference type="NCBI Taxonomy" id="2727404"/>
    <lineage>
        <taxon>Eukaryota</taxon>
        <taxon>Viridiplantae</taxon>
        <taxon>Streptophyta</taxon>
        <taxon>Embryophyta</taxon>
        <taxon>Tracheophyta</taxon>
        <taxon>Spermatophyta</taxon>
        <taxon>Magnoliopsida</taxon>
        <taxon>eudicotyledons</taxon>
        <taxon>Gunneridae</taxon>
        <taxon>Pentapetalae</taxon>
        <taxon>asterids</taxon>
        <taxon>lamiids</taxon>
        <taxon>Lamiales</taxon>
        <taxon>Pedaliaceae</taxon>
        <taxon>Sesamum</taxon>
    </lineage>
</organism>
<dbReference type="InterPro" id="IPR016140">
    <property type="entry name" value="Bifunc_inhib/LTP/seed_store"/>
</dbReference>
<dbReference type="PROSITE" id="PS51257">
    <property type="entry name" value="PROKAR_LIPOPROTEIN"/>
    <property type="match status" value="1"/>
</dbReference>
<dbReference type="AlphaFoldDB" id="A0AAE1W1P7"/>
<dbReference type="FunFam" id="1.10.110.10:FF:000003">
    <property type="entry name" value="pEARLI1-like lipid transfer protein 1"/>
    <property type="match status" value="1"/>
</dbReference>
<dbReference type="InterPro" id="IPR036312">
    <property type="entry name" value="Bifun_inhib/LTP/seed_sf"/>
</dbReference>
<accession>A0AAE1W1P7</accession>
<reference evidence="5" key="2">
    <citation type="journal article" date="2024" name="Plant">
        <title>Genomic evolution and insights into agronomic trait innovations of Sesamum species.</title>
        <authorList>
            <person name="Miao H."/>
            <person name="Wang L."/>
            <person name="Qu L."/>
            <person name="Liu H."/>
            <person name="Sun Y."/>
            <person name="Le M."/>
            <person name="Wang Q."/>
            <person name="Wei S."/>
            <person name="Zheng Y."/>
            <person name="Lin W."/>
            <person name="Duan Y."/>
            <person name="Cao H."/>
            <person name="Xiong S."/>
            <person name="Wang X."/>
            <person name="Wei L."/>
            <person name="Li C."/>
            <person name="Ma Q."/>
            <person name="Ju M."/>
            <person name="Zhao R."/>
            <person name="Li G."/>
            <person name="Mu C."/>
            <person name="Tian Q."/>
            <person name="Mei H."/>
            <person name="Zhang T."/>
            <person name="Gao T."/>
            <person name="Zhang H."/>
        </authorList>
    </citation>
    <scope>NUCLEOTIDE SEQUENCE</scope>
    <source>
        <strain evidence="5">K16</strain>
    </source>
</reference>
<dbReference type="Pfam" id="PF14547">
    <property type="entry name" value="Hydrophob_seed"/>
    <property type="match status" value="1"/>
</dbReference>
<sequence length="153" mass="14978">MALKTSRNAGYNLFLYLNFLSYVLVATACGTCRSPSSPSLTPPNSGGSGSGSGTGGGSSGTGGSGQSATCPRDALKLGVCANLLGGAVGVVVGNPPTTPCCALLAGLVDLEAAVCLCTAIRANVLGINLNIPVSLSLLLNVCGRTPLPGFTCS</sequence>
<evidence type="ECO:0000256" key="1">
    <source>
        <dbReference type="ARBA" id="ARBA00022729"/>
    </source>
</evidence>
<protein>
    <submittedName>
        <fullName evidence="5">Lipid transfer protein EARLI 1</fullName>
    </submittedName>
</protein>
<dbReference type="InterPro" id="IPR027923">
    <property type="entry name" value="Hydrophob_seed_dom"/>
</dbReference>
<name>A0AAE1W1P7_9LAMI</name>
<feature type="chain" id="PRO_5042030260" evidence="3">
    <location>
        <begin position="29"/>
        <end position="153"/>
    </location>
</feature>
<dbReference type="CDD" id="cd01958">
    <property type="entry name" value="HPS_like"/>
    <property type="match status" value="1"/>
</dbReference>
<evidence type="ECO:0000313" key="5">
    <source>
        <dbReference type="EMBL" id="KAK4385118.1"/>
    </source>
</evidence>
<feature type="region of interest" description="Disordered" evidence="2">
    <location>
        <begin position="34"/>
        <end position="69"/>
    </location>
</feature>
<dbReference type="SMART" id="SM00499">
    <property type="entry name" value="AAI"/>
    <property type="match status" value="1"/>
</dbReference>
<dbReference type="PANTHER" id="PTHR31731">
    <property type="match status" value="1"/>
</dbReference>
<feature type="domain" description="Bifunctional inhibitor/plant lipid transfer protein/seed storage helical" evidence="4">
    <location>
        <begin position="70"/>
        <end position="152"/>
    </location>
</feature>
<dbReference type="InterPro" id="IPR051636">
    <property type="entry name" value="Plant_LTP/defense-related"/>
</dbReference>